<name>A0AAV4HII8_9GAST</name>
<evidence type="ECO:0000313" key="2">
    <source>
        <dbReference type="Proteomes" id="UP000762676"/>
    </source>
</evidence>
<reference evidence="1 2" key="1">
    <citation type="journal article" date="2021" name="Elife">
        <title>Chloroplast acquisition without the gene transfer in kleptoplastic sea slugs, Plakobranchus ocellatus.</title>
        <authorList>
            <person name="Maeda T."/>
            <person name="Takahashi S."/>
            <person name="Yoshida T."/>
            <person name="Shimamura S."/>
            <person name="Takaki Y."/>
            <person name="Nagai Y."/>
            <person name="Toyoda A."/>
            <person name="Suzuki Y."/>
            <person name="Arimoto A."/>
            <person name="Ishii H."/>
            <person name="Satoh N."/>
            <person name="Nishiyama T."/>
            <person name="Hasebe M."/>
            <person name="Maruyama T."/>
            <person name="Minagawa J."/>
            <person name="Obokata J."/>
            <person name="Shigenobu S."/>
        </authorList>
    </citation>
    <scope>NUCLEOTIDE SEQUENCE [LARGE SCALE GENOMIC DNA]</scope>
</reference>
<accession>A0AAV4HII8</accession>
<dbReference type="Proteomes" id="UP000762676">
    <property type="component" value="Unassembled WGS sequence"/>
</dbReference>
<keyword evidence="2" id="KW-1185">Reference proteome</keyword>
<evidence type="ECO:0000313" key="1">
    <source>
        <dbReference type="EMBL" id="GFR97947.1"/>
    </source>
</evidence>
<gene>
    <name evidence="1" type="ORF">ElyMa_002758300</name>
</gene>
<protein>
    <submittedName>
        <fullName evidence="1">Uncharacterized protein</fullName>
    </submittedName>
</protein>
<comment type="caution">
    <text evidence="1">The sequence shown here is derived from an EMBL/GenBank/DDBJ whole genome shotgun (WGS) entry which is preliminary data.</text>
</comment>
<sequence>MGSEPTMRSAASTKTRWCFVASRSPKTGSTKQVTRSKPFKMHPYHATNTTTILLRSRELSSQVVTEYRPVRQTTLRPTSRQRSIPMVEILPNSCQLHQIHGCIRLCPHTL</sequence>
<dbReference type="EMBL" id="BMAT01005657">
    <property type="protein sequence ID" value="GFR97947.1"/>
    <property type="molecule type" value="Genomic_DNA"/>
</dbReference>
<dbReference type="AlphaFoldDB" id="A0AAV4HII8"/>
<proteinExistence type="predicted"/>
<organism evidence="1 2">
    <name type="scientific">Elysia marginata</name>
    <dbReference type="NCBI Taxonomy" id="1093978"/>
    <lineage>
        <taxon>Eukaryota</taxon>
        <taxon>Metazoa</taxon>
        <taxon>Spiralia</taxon>
        <taxon>Lophotrochozoa</taxon>
        <taxon>Mollusca</taxon>
        <taxon>Gastropoda</taxon>
        <taxon>Heterobranchia</taxon>
        <taxon>Euthyneura</taxon>
        <taxon>Panpulmonata</taxon>
        <taxon>Sacoglossa</taxon>
        <taxon>Placobranchoidea</taxon>
        <taxon>Plakobranchidae</taxon>
        <taxon>Elysia</taxon>
    </lineage>
</organism>